<keyword evidence="2" id="KW-0808">Transferase</keyword>
<dbReference type="OrthoDB" id="9797826at2"/>
<dbReference type="KEGG" id="rue:DT065_16260"/>
<dbReference type="CDD" id="cd04301">
    <property type="entry name" value="NAT_SF"/>
    <property type="match status" value="1"/>
</dbReference>
<dbReference type="GO" id="GO:0016747">
    <property type="term" value="F:acyltransferase activity, transferring groups other than amino-acyl groups"/>
    <property type="evidence" value="ECO:0007669"/>
    <property type="project" value="InterPro"/>
</dbReference>
<proteinExistence type="predicted"/>
<protein>
    <submittedName>
        <fullName evidence="2">GNAT family N-acetyltransferase</fullName>
    </submittedName>
</protein>
<sequence>MKHLGYLTTSQIMKARLPEITSHPDYHPLIALYDGKTVGMIGLIKSFYYERDGIYVRIAAIVVDKEYQNLGIGKALIKSAEQWTKTIEADVIALNSGDRPERSNAHKFYKKLGFAEKSIGFAKSLS</sequence>
<organism evidence="2 3">
    <name type="scientific">Salicibibacter kimchii</name>
    <dbReference type="NCBI Taxonomy" id="2099786"/>
    <lineage>
        <taxon>Bacteria</taxon>
        <taxon>Bacillati</taxon>
        <taxon>Bacillota</taxon>
        <taxon>Bacilli</taxon>
        <taxon>Bacillales</taxon>
        <taxon>Bacillaceae</taxon>
        <taxon>Salicibibacter</taxon>
    </lineage>
</organism>
<evidence type="ECO:0000259" key="1">
    <source>
        <dbReference type="PROSITE" id="PS51186"/>
    </source>
</evidence>
<evidence type="ECO:0000313" key="2">
    <source>
        <dbReference type="EMBL" id="AXF58033.1"/>
    </source>
</evidence>
<keyword evidence="3" id="KW-1185">Reference proteome</keyword>
<gene>
    <name evidence="2" type="ORF">DT065_16260</name>
</gene>
<feature type="domain" description="N-acetyltransferase" evidence="1">
    <location>
        <begin position="1"/>
        <end position="126"/>
    </location>
</feature>
<dbReference type="Pfam" id="PF00583">
    <property type="entry name" value="Acetyltransf_1"/>
    <property type="match status" value="1"/>
</dbReference>
<dbReference type="Gene3D" id="3.40.630.30">
    <property type="match status" value="1"/>
</dbReference>
<reference evidence="2 3" key="1">
    <citation type="journal article" date="2018" name="J. Microbiol.">
        <title>Salicibibacter kimchii gen. nov., sp. nov., a moderately halophilic and alkalitolerant bacterium in the family Bacillaceae, isolated from kimchi.</title>
        <authorList>
            <person name="Jang J.Y."/>
            <person name="Oh Y.J."/>
            <person name="Lim S.K."/>
            <person name="Park H.K."/>
            <person name="Lee C."/>
            <person name="Kim J.Y."/>
            <person name="Lee M.A."/>
            <person name="Choi H.J."/>
        </authorList>
    </citation>
    <scope>NUCLEOTIDE SEQUENCE [LARGE SCALE GENOMIC DNA]</scope>
    <source>
        <strain evidence="2 3">NKC1-1</strain>
    </source>
</reference>
<accession>A0A345C4A2</accession>
<dbReference type="SUPFAM" id="SSF55729">
    <property type="entry name" value="Acyl-CoA N-acyltransferases (Nat)"/>
    <property type="match status" value="1"/>
</dbReference>
<name>A0A345C4A2_9BACI</name>
<evidence type="ECO:0000313" key="3">
    <source>
        <dbReference type="Proteomes" id="UP000252100"/>
    </source>
</evidence>
<dbReference type="Proteomes" id="UP000252100">
    <property type="component" value="Chromosome"/>
</dbReference>
<dbReference type="EMBL" id="CP031092">
    <property type="protein sequence ID" value="AXF58033.1"/>
    <property type="molecule type" value="Genomic_DNA"/>
</dbReference>
<dbReference type="PROSITE" id="PS51186">
    <property type="entry name" value="GNAT"/>
    <property type="match status" value="1"/>
</dbReference>
<dbReference type="InterPro" id="IPR016181">
    <property type="entry name" value="Acyl_CoA_acyltransferase"/>
</dbReference>
<dbReference type="AlphaFoldDB" id="A0A345C4A2"/>
<dbReference type="InterPro" id="IPR000182">
    <property type="entry name" value="GNAT_dom"/>
</dbReference>